<reference evidence="1 2" key="1">
    <citation type="submission" date="2015-03" db="EMBL/GenBank/DDBJ databases">
        <title>Genome sequence of Pseudoalteromonas aurantia.</title>
        <authorList>
            <person name="Xie B.-B."/>
            <person name="Rong J.-C."/>
            <person name="Qin Q.-L."/>
            <person name="Zhang Y.-Z."/>
        </authorList>
    </citation>
    <scope>NUCLEOTIDE SEQUENCE [LARGE SCALE GENOMIC DNA]</scope>
    <source>
        <strain evidence="1 2">208</strain>
    </source>
</reference>
<accession>A0ABR9ECU3</accession>
<evidence type="ECO:0000313" key="2">
    <source>
        <dbReference type="Proteomes" id="UP000615755"/>
    </source>
</evidence>
<organism evidence="1 2">
    <name type="scientific">Pseudoalteromonas aurantia 208</name>
    <dbReference type="NCBI Taxonomy" id="1314867"/>
    <lineage>
        <taxon>Bacteria</taxon>
        <taxon>Pseudomonadati</taxon>
        <taxon>Pseudomonadota</taxon>
        <taxon>Gammaproteobacteria</taxon>
        <taxon>Alteromonadales</taxon>
        <taxon>Pseudoalteromonadaceae</taxon>
        <taxon>Pseudoalteromonas</taxon>
    </lineage>
</organism>
<proteinExistence type="predicted"/>
<sequence>MKSNLQIQKYSSHYIIDSNASVLPHIYNSETSLVCYCQPASWALSRAAQSFVTRHPDDRFTYQGEISPKLIQQLSSKFTPSPHGNLILGHIELMLEMFNTLLQPEEIGLRVIACQHAHSPAFHENRMIARMTSSLGGSGEQWIERQDARYFPLQKNQTTAQIKPPQAHTINSLCDGDIAIYKGTSWLEHEHNALISASPTFNDKDAKLCVYIDFIS</sequence>
<evidence type="ECO:0000313" key="1">
    <source>
        <dbReference type="EMBL" id="MBE0367578.1"/>
    </source>
</evidence>
<name>A0ABR9ECU3_9GAMM</name>
<protein>
    <recommendedName>
        <fullName evidence="3">DUF1826 domain-containing protein</fullName>
    </recommendedName>
</protein>
<dbReference type="Pfam" id="PF08856">
    <property type="entry name" value="DUF1826"/>
    <property type="match status" value="1"/>
</dbReference>
<dbReference type="RefSeq" id="WP_192506990.1">
    <property type="nucleotide sequence ID" value="NZ_AQGV01000012.1"/>
</dbReference>
<dbReference type="EMBL" id="AQGV01000012">
    <property type="protein sequence ID" value="MBE0367578.1"/>
    <property type="molecule type" value="Genomic_DNA"/>
</dbReference>
<gene>
    <name evidence="1" type="ORF">PAUR_a0963</name>
</gene>
<evidence type="ECO:0008006" key="3">
    <source>
        <dbReference type="Google" id="ProtNLM"/>
    </source>
</evidence>
<comment type="caution">
    <text evidence="1">The sequence shown here is derived from an EMBL/GenBank/DDBJ whole genome shotgun (WGS) entry which is preliminary data.</text>
</comment>
<keyword evidence="2" id="KW-1185">Reference proteome</keyword>
<dbReference type="Proteomes" id="UP000615755">
    <property type="component" value="Unassembled WGS sequence"/>
</dbReference>
<dbReference type="InterPro" id="IPR014955">
    <property type="entry name" value="DUF1826"/>
</dbReference>